<dbReference type="InterPro" id="IPR036890">
    <property type="entry name" value="HATPase_C_sf"/>
</dbReference>
<dbReference type="SUPFAM" id="SSF47384">
    <property type="entry name" value="Homodimeric domain of signal transducing histidine kinase"/>
    <property type="match status" value="1"/>
</dbReference>
<dbReference type="SMART" id="SM00388">
    <property type="entry name" value="HisKA"/>
    <property type="match status" value="1"/>
</dbReference>
<dbReference type="PROSITE" id="PS50109">
    <property type="entry name" value="HIS_KIN"/>
    <property type="match status" value="1"/>
</dbReference>
<evidence type="ECO:0000313" key="13">
    <source>
        <dbReference type="EMBL" id="KKF02642.1"/>
    </source>
</evidence>
<evidence type="ECO:0000256" key="4">
    <source>
        <dbReference type="ARBA" id="ARBA00022553"/>
    </source>
</evidence>
<dbReference type="EC" id="2.7.13.3" evidence="3"/>
<evidence type="ECO:0000256" key="1">
    <source>
        <dbReference type="ARBA" id="ARBA00000085"/>
    </source>
</evidence>
<comment type="catalytic activity">
    <reaction evidence="1">
        <text>ATP + protein L-histidine = ADP + protein N-phospho-L-histidine.</text>
        <dbReference type="EC" id="2.7.13.3"/>
    </reaction>
</comment>
<evidence type="ECO:0000256" key="3">
    <source>
        <dbReference type="ARBA" id="ARBA00012438"/>
    </source>
</evidence>
<keyword evidence="6 11" id="KW-0812">Transmembrane</keyword>
<dbReference type="InterPro" id="IPR036097">
    <property type="entry name" value="HisK_dim/P_sf"/>
</dbReference>
<feature type="domain" description="Histidine kinase" evidence="12">
    <location>
        <begin position="243"/>
        <end position="452"/>
    </location>
</feature>
<dbReference type="InterPro" id="IPR050428">
    <property type="entry name" value="TCS_sensor_his_kinase"/>
</dbReference>
<keyword evidence="4" id="KW-0597">Phosphoprotein</keyword>
<protein>
    <recommendedName>
        <fullName evidence="3">histidine kinase</fullName>
        <ecNumber evidence="3">2.7.13.3</ecNumber>
    </recommendedName>
</protein>
<evidence type="ECO:0000256" key="11">
    <source>
        <dbReference type="SAM" id="Phobius"/>
    </source>
</evidence>
<evidence type="ECO:0000256" key="9">
    <source>
        <dbReference type="ARBA" id="ARBA00023012"/>
    </source>
</evidence>
<keyword evidence="10 11" id="KW-0472">Membrane</keyword>
<dbReference type="GO" id="GO:0000155">
    <property type="term" value="F:phosphorelay sensor kinase activity"/>
    <property type="evidence" value="ECO:0007669"/>
    <property type="project" value="InterPro"/>
</dbReference>
<feature type="transmembrane region" description="Helical" evidence="11">
    <location>
        <begin position="21"/>
        <end position="45"/>
    </location>
</feature>
<comment type="subcellular location">
    <subcellularLocation>
        <location evidence="2">Cell membrane</location>
    </subcellularLocation>
</comment>
<dbReference type="EMBL" id="JYNU01000058">
    <property type="protein sequence ID" value="KMO68327.1"/>
    <property type="molecule type" value="Genomic_DNA"/>
</dbReference>
<dbReference type="SUPFAM" id="SSF55874">
    <property type="entry name" value="ATPase domain of HSP90 chaperone/DNA topoisomerase II/histidine kinase"/>
    <property type="match status" value="1"/>
</dbReference>
<dbReference type="Proteomes" id="UP000294952">
    <property type="component" value="Unassembled WGS sequence"/>
</dbReference>
<dbReference type="STRING" id="1807.MOBUDSM44075_05327"/>
<evidence type="ECO:0000256" key="10">
    <source>
        <dbReference type="ARBA" id="ARBA00023136"/>
    </source>
</evidence>
<dbReference type="SMART" id="SM00387">
    <property type="entry name" value="HATPase_c"/>
    <property type="match status" value="1"/>
</dbReference>
<evidence type="ECO:0000313" key="15">
    <source>
        <dbReference type="EMBL" id="TDL09731.1"/>
    </source>
</evidence>
<comment type="caution">
    <text evidence="14">The sequence shown here is derived from an EMBL/GenBank/DDBJ whole genome shotgun (WGS) entry which is preliminary data.</text>
</comment>
<evidence type="ECO:0000256" key="6">
    <source>
        <dbReference type="ARBA" id="ARBA00022692"/>
    </source>
</evidence>
<dbReference type="PANTHER" id="PTHR45436">
    <property type="entry name" value="SENSOR HISTIDINE KINASE YKOH"/>
    <property type="match status" value="1"/>
</dbReference>
<dbReference type="InterPro" id="IPR005467">
    <property type="entry name" value="His_kinase_dom"/>
</dbReference>
<reference evidence="14 17" key="1">
    <citation type="journal article" date="2015" name="Genome Biol. Evol.">
        <title>Characterization of Three Mycobacterium spp. with Potential Use in Bioremediation by Genome Sequencing and Comparative Genomics.</title>
        <authorList>
            <person name="Das S."/>
            <person name="Pettersson B.M."/>
            <person name="Behra P.R."/>
            <person name="Ramesh M."/>
            <person name="Dasgupta S."/>
            <person name="Bhattacharya A."/>
            <person name="Kirsebom L.A."/>
        </authorList>
    </citation>
    <scope>NUCLEOTIDE SEQUENCE [LARGE SCALE GENOMIC DNA]</scope>
    <source>
        <strain evidence="14 17">DSM 44075</strain>
    </source>
</reference>
<evidence type="ECO:0000313" key="16">
    <source>
        <dbReference type="Proteomes" id="UP000034150"/>
    </source>
</evidence>
<dbReference type="CDD" id="cd00082">
    <property type="entry name" value="HisKA"/>
    <property type="match status" value="1"/>
</dbReference>
<dbReference type="GO" id="GO:0005886">
    <property type="term" value="C:plasma membrane"/>
    <property type="evidence" value="ECO:0007669"/>
    <property type="project" value="UniProtKB-SubCell"/>
</dbReference>
<name>A0A0J6VFF2_9MYCO</name>
<dbReference type="Gene3D" id="6.10.340.10">
    <property type="match status" value="1"/>
</dbReference>
<dbReference type="Pfam" id="PF00512">
    <property type="entry name" value="HisKA"/>
    <property type="match status" value="1"/>
</dbReference>
<dbReference type="PATRIC" id="fig|1807.13.peg.1114"/>
<evidence type="ECO:0000259" key="12">
    <source>
        <dbReference type="PROSITE" id="PS50109"/>
    </source>
</evidence>
<keyword evidence="8 11" id="KW-1133">Transmembrane helix</keyword>
<dbReference type="AlphaFoldDB" id="A0A0J6VFF2"/>
<organism evidence="14 17">
    <name type="scientific">Mycolicibacterium obuense</name>
    <dbReference type="NCBI Taxonomy" id="1807"/>
    <lineage>
        <taxon>Bacteria</taxon>
        <taxon>Bacillati</taxon>
        <taxon>Actinomycetota</taxon>
        <taxon>Actinomycetes</taxon>
        <taxon>Mycobacteriales</taxon>
        <taxon>Mycobacteriaceae</taxon>
        <taxon>Mycolicibacterium</taxon>
    </lineage>
</organism>
<evidence type="ECO:0000313" key="17">
    <source>
        <dbReference type="Proteomes" id="UP000036313"/>
    </source>
</evidence>
<evidence type="ECO:0000256" key="7">
    <source>
        <dbReference type="ARBA" id="ARBA00022777"/>
    </source>
</evidence>
<dbReference type="Gene3D" id="1.10.287.130">
    <property type="match status" value="1"/>
</dbReference>
<dbReference type="PANTHER" id="PTHR45436:SF5">
    <property type="entry name" value="SENSOR HISTIDINE KINASE TRCS"/>
    <property type="match status" value="1"/>
</dbReference>
<proteinExistence type="predicted"/>
<dbReference type="EMBL" id="SDLP01000002">
    <property type="protein sequence ID" value="TDL09731.1"/>
    <property type="molecule type" value="Genomic_DNA"/>
</dbReference>
<keyword evidence="7 14" id="KW-0418">Kinase</keyword>
<dbReference type="OrthoDB" id="5241347at2"/>
<evidence type="ECO:0000313" key="18">
    <source>
        <dbReference type="Proteomes" id="UP000294952"/>
    </source>
</evidence>
<keyword evidence="16" id="KW-1185">Reference proteome</keyword>
<accession>A0A0J6VFF2</accession>
<dbReference type="InterPro" id="IPR004358">
    <property type="entry name" value="Sig_transdc_His_kin-like_C"/>
</dbReference>
<dbReference type="InterPro" id="IPR003661">
    <property type="entry name" value="HisK_dim/P_dom"/>
</dbReference>
<evidence type="ECO:0000313" key="14">
    <source>
        <dbReference type="EMBL" id="KMO68327.1"/>
    </source>
</evidence>
<dbReference type="Proteomes" id="UP000034150">
    <property type="component" value="Unassembled WGS sequence"/>
</dbReference>
<dbReference type="Pfam" id="PF02518">
    <property type="entry name" value="HATPase_c"/>
    <property type="match status" value="1"/>
</dbReference>
<dbReference type="RefSeq" id="WP_046362366.1">
    <property type="nucleotide sequence ID" value="NZ_CALTXN010000016.1"/>
</dbReference>
<keyword evidence="5 14" id="KW-0808">Transferase</keyword>
<sequence>MKRAQDLVLRLLSHPLRLLSLRSIVILAQVGVIILVLTLGIWVWVGVTNDQYDQLDRRLDSLSSLGDVNTLLRSAQEGVGPEPAEGGLVRTARIGPVVVSMPPDIVLPELPNGYADATIGGVEYRIRTITTGAASIALGAPLADTQARIDSLHWRVFWICAGVILATLLVGWVIALIMVNPFRLLAQQARAINAQSNPDEVQVRGVWEAVEISEAVEGMLARIGNEQQRTRAALESARDFAAVASHELRTPLTAMRTNLEVLMTLDLSPEQRREVIGDVMRTQSRIEATLSALERLAQGELTTVADFVPLDVAELLDRAAHDARHNYPGLEVSLASSTTVLMLGMPAGLRLVVDNAIANAVKHGGATRVQLSVISSADGVEIAVDDNGSGVPEEERKEVFQRFHRGTTASRSGSGLGLALVAQQAEIHGGTAALEHSPLGGTRLILRLPGSGPSSV</sequence>
<dbReference type="Gene3D" id="3.30.565.10">
    <property type="entry name" value="Histidine kinase-like ATPase, C-terminal domain"/>
    <property type="match status" value="1"/>
</dbReference>
<reference evidence="13 16" key="2">
    <citation type="submission" date="2015-04" db="EMBL/GenBank/DDBJ databases">
        <title>Genome sequence of Mycobacterium obuense UC1.</title>
        <authorList>
            <person name="Greninger A.L."/>
            <person name="Cunningham G."/>
            <person name="Chiu C.Y."/>
            <person name="Miller S."/>
        </authorList>
    </citation>
    <scope>NUCLEOTIDE SEQUENCE [LARGE SCALE GENOMIC DNA]</scope>
    <source>
        <strain evidence="13 16">UC1</strain>
    </source>
</reference>
<dbReference type="InterPro" id="IPR003594">
    <property type="entry name" value="HATPase_dom"/>
</dbReference>
<feature type="transmembrane region" description="Helical" evidence="11">
    <location>
        <begin position="156"/>
        <end position="179"/>
    </location>
</feature>
<evidence type="ECO:0000256" key="8">
    <source>
        <dbReference type="ARBA" id="ARBA00022989"/>
    </source>
</evidence>
<dbReference type="CDD" id="cd00075">
    <property type="entry name" value="HATPase"/>
    <property type="match status" value="1"/>
</dbReference>
<evidence type="ECO:0000256" key="5">
    <source>
        <dbReference type="ARBA" id="ARBA00022679"/>
    </source>
</evidence>
<dbReference type="Proteomes" id="UP000036313">
    <property type="component" value="Unassembled WGS sequence"/>
</dbReference>
<gene>
    <name evidence="14" type="primary">prrB_3</name>
    <name evidence="15" type="ORF">EUA04_07115</name>
    <name evidence="14" type="ORF">MOBUDSM44075_05327</name>
    <name evidence="13" type="ORF">WN67_07400</name>
</gene>
<dbReference type="PRINTS" id="PR00344">
    <property type="entry name" value="BCTRLSENSOR"/>
</dbReference>
<keyword evidence="9" id="KW-0902">Two-component regulatory system</keyword>
<dbReference type="EMBL" id="LAUZ02000008">
    <property type="protein sequence ID" value="KKF02642.1"/>
    <property type="molecule type" value="Genomic_DNA"/>
</dbReference>
<reference evidence="15 18" key="3">
    <citation type="submission" date="2019-01" db="EMBL/GenBank/DDBJ databases">
        <title>High-quality-draft genome sequences of five non-tuberculosis mycobacteriaceae isolated from a nosocomial environment.</title>
        <authorList>
            <person name="Tiago I."/>
            <person name="Alarico S."/>
            <person name="Pereira S.G."/>
            <person name="Coelho C."/>
            <person name="Maranha A."/>
            <person name="Empadinhas N."/>
        </authorList>
    </citation>
    <scope>NUCLEOTIDE SEQUENCE [LARGE SCALE GENOMIC DNA]</scope>
    <source>
        <strain evidence="15 18">22DIII</strain>
    </source>
</reference>
<evidence type="ECO:0000256" key="2">
    <source>
        <dbReference type="ARBA" id="ARBA00004236"/>
    </source>
</evidence>